<dbReference type="RefSeq" id="WP_187778932.1">
    <property type="nucleotide sequence ID" value="NZ_JACTUZ010000051.1"/>
</dbReference>
<protein>
    <submittedName>
        <fullName evidence="1">Uncharacterized protein</fullName>
    </submittedName>
</protein>
<accession>A0ABR7R7Y6</accession>
<keyword evidence="2" id="KW-1185">Reference proteome</keyword>
<dbReference type="Proteomes" id="UP000603940">
    <property type="component" value="Unassembled WGS sequence"/>
</dbReference>
<reference evidence="1 2" key="1">
    <citation type="journal article" date="2009" name="Int. J. Syst. Evol. Microbiol.">
        <title>Transfer of Teichococcus ludipueritiae and Muricoccus roseus to the genus Roseomonas, as Roseomonas ludipueritiae comb. nov. and Roseomonas rosea comb. nov., respectively, and emended description of the genus Roseomonas.</title>
        <authorList>
            <person name="Sanchez-Porro C."/>
            <person name="Gallego V."/>
            <person name="Busse H.J."/>
            <person name="Kampfer P."/>
            <person name="Ventosa A."/>
        </authorList>
    </citation>
    <scope>NUCLEOTIDE SEQUENCE [LARGE SCALE GENOMIC DNA]</scope>
    <source>
        <strain evidence="1 2">DSM 14915</strain>
    </source>
</reference>
<dbReference type="Pfam" id="PF06892">
    <property type="entry name" value="Phage_CP76"/>
    <property type="match status" value="1"/>
</dbReference>
<sequence length="190" mass="20603">MTRNSRSAANAALKSLTRVLIEQVGGIDAAVAVLNAGGTRGVRRSQVSNYYNPHCNQFLPVDLLARLEEVADEPVITTELARRAGQVMTRPAGIPSDCLLQDLAELQAEAGDVARAVADGMRDGHLCDEDLARLEREAMQLHGRACEALATLRALRSPGSVVVMETRRLRPWQVVGAAISNVFQRARPRP</sequence>
<organism evidence="1 2">
    <name type="scientific">Pseudoroseomonas ludipueritiae</name>
    <dbReference type="NCBI Taxonomy" id="198093"/>
    <lineage>
        <taxon>Bacteria</taxon>
        <taxon>Pseudomonadati</taxon>
        <taxon>Pseudomonadota</taxon>
        <taxon>Alphaproteobacteria</taxon>
        <taxon>Acetobacterales</taxon>
        <taxon>Acetobacteraceae</taxon>
        <taxon>Pseudoroseomonas</taxon>
    </lineage>
</organism>
<dbReference type="EMBL" id="JACTUZ010000051">
    <property type="protein sequence ID" value="MBC9177813.1"/>
    <property type="molecule type" value="Genomic_DNA"/>
</dbReference>
<gene>
    <name evidence="1" type="ORF">IBL25_12765</name>
</gene>
<evidence type="ECO:0000313" key="1">
    <source>
        <dbReference type="EMBL" id="MBC9177813.1"/>
    </source>
</evidence>
<proteinExistence type="predicted"/>
<comment type="caution">
    <text evidence="1">The sequence shown here is derived from an EMBL/GenBank/DDBJ whole genome shotgun (WGS) entry which is preliminary data.</text>
</comment>
<evidence type="ECO:0000313" key="2">
    <source>
        <dbReference type="Proteomes" id="UP000603940"/>
    </source>
</evidence>
<name>A0ABR7R7Y6_9PROT</name>
<dbReference type="InterPro" id="IPR009679">
    <property type="entry name" value="Phage_186_CII-like"/>
</dbReference>